<dbReference type="EMBL" id="JAOPHQ010000001">
    <property type="protein sequence ID" value="KAK0156596.1"/>
    <property type="molecule type" value="Genomic_DNA"/>
</dbReference>
<gene>
    <name evidence="1" type="ORF">N1851_000028</name>
</gene>
<sequence length="64" mass="7064">MTASDIWMAKFKALNVQLEGIARQRAKLASEHQWTEMKEIQAEDELILKSYFACGPIAGGAGPI</sequence>
<keyword evidence="2" id="KW-1185">Reference proteome</keyword>
<dbReference type="Proteomes" id="UP001174136">
    <property type="component" value="Unassembled WGS sequence"/>
</dbReference>
<reference evidence="1" key="1">
    <citation type="journal article" date="2023" name="Front. Mar. Sci.">
        <title>A new Merluccius polli reference genome to investigate the effects of global change in West African waters.</title>
        <authorList>
            <person name="Mateo J.L."/>
            <person name="Blanco-Fernandez C."/>
            <person name="Garcia-Vazquez E."/>
            <person name="Machado-Schiaffino G."/>
        </authorList>
    </citation>
    <scope>NUCLEOTIDE SEQUENCE</scope>
    <source>
        <strain evidence="1">C29</strain>
        <tissue evidence="1">Fin</tissue>
    </source>
</reference>
<accession>A0AA47NE33</accession>
<evidence type="ECO:0000313" key="2">
    <source>
        <dbReference type="Proteomes" id="UP001174136"/>
    </source>
</evidence>
<comment type="caution">
    <text evidence="1">The sequence shown here is derived from an EMBL/GenBank/DDBJ whole genome shotgun (WGS) entry which is preliminary data.</text>
</comment>
<name>A0AA47NE33_MERPO</name>
<dbReference type="AlphaFoldDB" id="A0AA47NE33"/>
<evidence type="ECO:0000313" key="1">
    <source>
        <dbReference type="EMBL" id="KAK0156596.1"/>
    </source>
</evidence>
<organism evidence="1 2">
    <name type="scientific">Merluccius polli</name>
    <name type="common">Benguela hake</name>
    <name type="synonym">Merluccius cadenati</name>
    <dbReference type="NCBI Taxonomy" id="89951"/>
    <lineage>
        <taxon>Eukaryota</taxon>
        <taxon>Metazoa</taxon>
        <taxon>Chordata</taxon>
        <taxon>Craniata</taxon>
        <taxon>Vertebrata</taxon>
        <taxon>Euteleostomi</taxon>
        <taxon>Actinopterygii</taxon>
        <taxon>Neopterygii</taxon>
        <taxon>Teleostei</taxon>
        <taxon>Neoteleostei</taxon>
        <taxon>Acanthomorphata</taxon>
        <taxon>Zeiogadaria</taxon>
        <taxon>Gadariae</taxon>
        <taxon>Gadiformes</taxon>
        <taxon>Gadoidei</taxon>
        <taxon>Merlucciidae</taxon>
        <taxon>Merluccius</taxon>
    </lineage>
</organism>
<protein>
    <submittedName>
        <fullName evidence="1">Uncharacterized protein</fullName>
    </submittedName>
</protein>
<proteinExistence type="predicted"/>